<feature type="domain" description="DUF7330" evidence="1">
    <location>
        <begin position="295"/>
        <end position="409"/>
    </location>
</feature>
<dbReference type="EMBL" id="KN833969">
    <property type="protein sequence ID" value="KIK13867.1"/>
    <property type="molecule type" value="Genomic_DNA"/>
</dbReference>
<proteinExistence type="predicted"/>
<gene>
    <name evidence="2" type="ORF">PISMIDRAFT_371223</name>
</gene>
<dbReference type="InterPro" id="IPR055754">
    <property type="entry name" value="DUF7330"/>
</dbReference>
<evidence type="ECO:0000259" key="1">
    <source>
        <dbReference type="Pfam" id="PF24016"/>
    </source>
</evidence>
<dbReference type="AlphaFoldDB" id="A0A0C9YUD7"/>
<protein>
    <recommendedName>
        <fullName evidence="1">DUF7330 domain-containing protein</fullName>
    </recommendedName>
</protein>
<evidence type="ECO:0000313" key="2">
    <source>
        <dbReference type="EMBL" id="KIK13867.1"/>
    </source>
</evidence>
<organism evidence="2 3">
    <name type="scientific">Pisolithus microcarpus 441</name>
    <dbReference type="NCBI Taxonomy" id="765257"/>
    <lineage>
        <taxon>Eukaryota</taxon>
        <taxon>Fungi</taxon>
        <taxon>Dikarya</taxon>
        <taxon>Basidiomycota</taxon>
        <taxon>Agaricomycotina</taxon>
        <taxon>Agaricomycetes</taxon>
        <taxon>Agaricomycetidae</taxon>
        <taxon>Boletales</taxon>
        <taxon>Sclerodermatineae</taxon>
        <taxon>Pisolithaceae</taxon>
        <taxon>Pisolithus</taxon>
    </lineage>
</organism>
<sequence>MAQPSNHYHHACSNLEKSCESQNQPFLEGQDLYHVQQRLAPHWQESNRPTIKKILVACGKGLVLGLALSALLHSWRLFHKHTRARPSLPPKVAFPVPEDPPQLQCVHSQNWTDYFDQPTWSTEPYGAATSFSLPVDADLLYLLSRGTNQLGNLKITQSNKESDVVDVDIRVAYQSEDFLDSATVCLTGGGENEYGVSILTPPHRGHWSHRLSLHFDVELTLPAAKEGSTLGIKGLATHLPAYSQDVTGLSETISFGRILLASADGRITVDSVAAGLGSFKTVNGDISGHFEGEFLKLVTVNGNVDATVTLLNHEGTRPSKLMMRSANGYAYTLLHVASEIALISDANAGAKFDVDATSTNGFVDLAFTESPVGSVLKAVAATTNGEVKVAVPSTFEGSYFGSTLVGKVFVMERDVEDPEGKGRRREIVKNRLGNRVEGTVYWVESDGSHEENESLVKAITTTSSVNLVI</sequence>
<dbReference type="Proteomes" id="UP000054018">
    <property type="component" value="Unassembled WGS sequence"/>
</dbReference>
<dbReference type="HOGENOM" id="CLU_037980_1_0_1"/>
<dbReference type="STRING" id="765257.A0A0C9YUD7"/>
<dbReference type="Pfam" id="PF24016">
    <property type="entry name" value="DUF7330"/>
    <property type="match status" value="1"/>
</dbReference>
<reference evidence="2 3" key="1">
    <citation type="submission" date="2014-04" db="EMBL/GenBank/DDBJ databases">
        <authorList>
            <consortium name="DOE Joint Genome Institute"/>
            <person name="Kuo A."/>
            <person name="Kohler A."/>
            <person name="Costa M.D."/>
            <person name="Nagy L.G."/>
            <person name="Floudas D."/>
            <person name="Copeland A."/>
            <person name="Barry K.W."/>
            <person name="Cichocki N."/>
            <person name="Veneault-Fourrey C."/>
            <person name="LaButti K."/>
            <person name="Lindquist E.A."/>
            <person name="Lipzen A."/>
            <person name="Lundell T."/>
            <person name="Morin E."/>
            <person name="Murat C."/>
            <person name="Sun H."/>
            <person name="Tunlid A."/>
            <person name="Henrissat B."/>
            <person name="Grigoriev I.V."/>
            <person name="Hibbett D.S."/>
            <person name="Martin F."/>
            <person name="Nordberg H.P."/>
            <person name="Cantor M.N."/>
            <person name="Hua S.X."/>
        </authorList>
    </citation>
    <scope>NUCLEOTIDE SEQUENCE [LARGE SCALE GENOMIC DNA]</scope>
    <source>
        <strain evidence="2 3">441</strain>
    </source>
</reference>
<dbReference type="OrthoDB" id="5570013at2759"/>
<evidence type="ECO:0000313" key="3">
    <source>
        <dbReference type="Proteomes" id="UP000054018"/>
    </source>
</evidence>
<keyword evidence="3" id="KW-1185">Reference proteome</keyword>
<accession>A0A0C9YUD7</accession>
<name>A0A0C9YUD7_9AGAM</name>
<reference evidence="3" key="2">
    <citation type="submission" date="2015-01" db="EMBL/GenBank/DDBJ databases">
        <title>Evolutionary Origins and Diversification of the Mycorrhizal Mutualists.</title>
        <authorList>
            <consortium name="DOE Joint Genome Institute"/>
            <consortium name="Mycorrhizal Genomics Consortium"/>
            <person name="Kohler A."/>
            <person name="Kuo A."/>
            <person name="Nagy L.G."/>
            <person name="Floudas D."/>
            <person name="Copeland A."/>
            <person name="Barry K.W."/>
            <person name="Cichocki N."/>
            <person name="Veneault-Fourrey C."/>
            <person name="LaButti K."/>
            <person name="Lindquist E.A."/>
            <person name="Lipzen A."/>
            <person name="Lundell T."/>
            <person name="Morin E."/>
            <person name="Murat C."/>
            <person name="Riley R."/>
            <person name="Ohm R."/>
            <person name="Sun H."/>
            <person name="Tunlid A."/>
            <person name="Henrissat B."/>
            <person name="Grigoriev I.V."/>
            <person name="Hibbett D.S."/>
            <person name="Martin F."/>
        </authorList>
    </citation>
    <scope>NUCLEOTIDE SEQUENCE [LARGE SCALE GENOMIC DNA]</scope>
    <source>
        <strain evidence="3">441</strain>
    </source>
</reference>